<dbReference type="STRING" id="6198.A0A074ZT40"/>
<dbReference type="GO" id="GO:0003779">
    <property type="term" value="F:actin binding"/>
    <property type="evidence" value="ECO:0007669"/>
    <property type="project" value="TreeGrafter"/>
</dbReference>
<keyword evidence="2" id="KW-0963">Cytoplasm</keyword>
<dbReference type="Pfam" id="PF00595">
    <property type="entry name" value="PDZ"/>
    <property type="match status" value="1"/>
</dbReference>
<dbReference type="PANTHER" id="PTHR24214:SF38">
    <property type="entry name" value="PDZ AND LIM DOMAIN PROTEIN ZASP-RELATED"/>
    <property type="match status" value="1"/>
</dbReference>
<dbReference type="OrthoDB" id="44841at2759"/>
<dbReference type="FunFam" id="2.30.42.10:FF:000055">
    <property type="entry name" value="PDZ and LIM domain protein 3"/>
    <property type="match status" value="1"/>
</dbReference>
<dbReference type="PANTHER" id="PTHR24214">
    <property type="entry name" value="PDZ AND LIM DOMAIN PROTEIN ZASP"/>
    <property type="match status" value="1"/>
</dbReference>
<comment type="subcellular location">
    <subcellularLocation>
        <location evidence="1">Cytoplasm</location>
    </subcellularLocation>
</comment>
<dbReference type="GO" id="GO:0005912">
    <property type="term" value="C:adherens junction"/>
    <property type="evidence" value="ECO:0007669"/>
    <property type="project" value="TreeGrafter"/>
</dbReference>
<dbReference type="KEGG" id="ovi:T265_04294"/>
<evidence type="ECO:0000256" key="2">
    <source>
        <dbReference type="ARBA" id="ARBA00022490"/>
    </source>
</evidence>
<dbReference type="InterPro" id="IPR050604">
    <property type="entry name" value="PDZ-LIM_domain"/>
</dbReference>
<dbReference type="GeneID" id="20318476"/>
<dbReference type="SMART" id="SM00228">
    <property type="entry name" value="PDZ"/>
    <property type="match status" value="1"/>
</dbReference>
<dbReference type="GO" id="GO:0005737">
    <property type="term" value="C:cytoplasm"/>
    <property type="evidence" value="ECO:0007669"/>
    <property type="project" value="UniProtKB-SubCell"/>
</dbReference>
<proteinExistence type="predicted"/>
<dbReference type="InterPro" id="IPR036034">
    <property type="entry name" value="PDZ_sf"/>
</dbReference>
<dbReference type="Gene3D" id="2.30.42.10">
    <property type="match status" value="1"/>
</dbReference>
<dbReference type="InterPro" id="IPR001478">
    <property type="entry name" value="PDZ"/>
</dbReference>
<sequence>MNIYFGSMATPPYAVHASTPRGPKPSLNQNSSNNVPLLKPQAALVALLSGQHSNDVEEQSRSPLDVILRRGSEANPWGFRIQGGSDYHLQLTVCKTQSGSPSEGVLYRGDAIIAINGETTRNLSHGEATEKIRSSGTELQMTISRKLREDFSDLRPKGPFKFSAPQYGKR</sequence>
<dbReference type="GO" id="GO:0001725">
    <property type="term" value="C:stress fiber"/>
    <property type="evidence" value="ECO:0007669"/>
    <property type="project" value="TreeGrafter"/>
</dbReference>
<protein>
    <recommendedName>
        <fullName evidence="5">PDZ domain-containing protein</fullName>
    </recommendedName>
</protein>
<keyword evidence="3" id="KW-0440">LIM domain</keyword>
<organism evidence="6 7">
    <name type="scientific">Opisthorchis viverrini</name>
    <name type="common">Southeast Asian liver fluke</name>
    <dbReference type="NCBI Taxonomy" id="6198"/>
    <lineage>
        <taxon>Eukaryota</taxon>
        <taxon>Metazoa</taxon>
        <taxon>Spiralia</taxon>
        <taxon>Lophotrochozoa</taxon>
        <taxon>Platyhelminthes</taxon>
        <taxon>Trematoda</taxon>
        <taxon>Digenea</taxon>
        <taxon>Opisthorchiida</taxon>
        <taxon>Opisthorchiata</taxon>
        <taxon>Opisthorchiidae</taxon>
        <taxon>Opisthorchis</taxon>
    </lineage>
</organism>
<evidence type="ECO:0000313" key="6">
    <source>
        <dbReference type="EMBL" id="KER29002.1"/>
    </source>
</evidence>
<evidence type="ECO:0000259" key="5">
    <source>
        <dbReference type="PROSITE" id="PS50106"/>
    </source>
</evidence>
<name>A0A074ZT40_OPIVI</name>
<dbReference type="EMBL" id="KL596687">
    <property type="protein sequence ID" value="KER29002.1"/>
    <property type="molecule type" value="Genomic_DNA"/>
</dbReference>
<evidence type="ECO:0000256" key="4">
    <source>
        <dbReference type="SAM" id="MobiDB-lite"/>
    </source>
</evidence>
<evidence type="ECO:0000313" key="7">
    <source>
        <dbReference type="Proteomes" id="UP000054324"/>
    </source>
</evidence>
<accession>A0A074ZT40</accession>
<dbReference type="RefSeq" id="XP_009167257.1">
    <property type="nucleotide sequence ID" value="XM_009168993.1"/>
</dbReference>
<dbReference type="Proteomes" id="UP000054324">
    <property type="component" value="Unassembled WGS sequence"/>
</dbReference>
<dbReference type="SUPFAM" id="SSF50156">
    <property type="entry name" value="PDZ domain-like"/>
    <property type="match status" value="1"/>
</dbReference>
<keyword evidence="3" id="KW-0479">Metal-binding</keyword>
<evidence type="ECO:0000256" key="3">
    <source>
        <dbReference type="ARBA" id="ARBA00023038"/>
    </source>
</evidence>
<feature type="region of interest" description="Disordered" evidence="4">
    <location>
        <begin position="14"/>
        <end position="34"/>
    </location>
</feature>
<feature type="domain" description="PDZ" evidence="5">
    <location>
        <begin position="65"/>
        <end position="147"/>
    </location>
</feature>
<dbReference type="GO" id="GO:0031941">
    <property type="term" value="C:filamentous actin"/>
    <property type="evidence" value="ECO:0007669"/>
    <property type="project" value="TreeGrafter"/>
</dbReference>
<gene>
    <name evidence="6" type="ORF">T265_04294</name>
</gene>
<keyword evidence="3" id="KW-0862">Zinc</keyword>
<dbReference type="PROSITE" id="PS50106">
    <property type="entry name" value="PDZ"/>
    <property type="match status" value="1"/>
</dbReference>
<dbReference type="AlphaFoldDB" id="A0A074ZT40"/>
<dbReference type="CTD" id="20318476"/>
<evidence type="ECO:0000256" key="1">
    <source>
        <dbReference type="ARBA" id="ARBA00004496"/>
    </source>
</evidence>
<keyword evidence="7" id="KW-1185">Reference proteome</keyword>
<dbReference type="GO" id="GO:0030036">
    <property type="term" value="P:actin cytoskeleton organization"/>
    <property type="evidence" value="ECO:0007669"/>
    <property type="project" value="TreeGrafter"/>
</dbReference>
<dbReference type="GO" id="GO:0051371">
    <property type="term" value="F:muscle alpha-actinin binding"/>
    <property type="evidence" value="ECO:0007669"/>
    <property type="project" value="TreeGrafter"/>
</dbReference>
<dbReference type="GO" id="GO:0061061">
    <property type="term" value="P:muscle structure development"/>
    <property type="evidence" value="ECO:0007669"/>
    <property type="project" value="TreeGrafter"/>
</dbReference>
<reference evidence="6 7" key="1">
    <citation type="submission" date="2013-11" db="EMBL/GenBank/DDBJ databases">
        <title>Opisthorchis viverrini - life in the bile duct.</title>
        <authorList>
            <person name="Young N.D."/>
            <person name="Nagarajan N."/>
            <person name="Lin S.J."/>
            <person name="Korhonen P.K."/>
            <person name="Jex A.R."/>
            <person name="Hall R.S."/>
            <person name="Safavi-Hemami H."/>
            <person name="Kaewkong W."/>
            <person name="Bertrand D."/>
            <person name="Gao S."/>
            <person name="Seet Q."/>
            <person name="Wongkham S."/>
            <person name="Teh B.T."/>
            <person name="Wongkham C."/>
            <person name="Intapan P.M."/>
            <person name="Maleewong W."/>
            <person name="Yang X."/>
            <person name="Hu M."/>
            <person name="Wang Z."/>
            <person name="Hofmann A."/>
            <person name="Sternberg P.W."/>
            <person name="Tan P."/>
            <person name="Wang J."/>
            <person name="Gasser R.B."/>
        </authorList>
    </citation>
    <scope>NUCLEOTIDE SEQUENCE [LARGE SCALE GENOMIC DNA]</scope>
</reference>
<dbReference type="CDD" id="cd23068">
    <property type="entry name" value="PDZ_ZASP52-like"/>
    <property type="match status" value="1"/>
</dbReference>